<feature type="signal peptide" evidence="9">
    <location>
        <begin position="1"/>
        <end position="24"/>
    </location>
</feature>
<proteinExistence type="inferred from homology"/>
<evidence type="ECO:0000256" key="5">
    <source>
        <dbReference type="ARBA" id="ARBA00022690"/>
    </source>
</evidence>
<protein>
    <submittedName>
        <fullName evidence="11">SSI family serine proteinase inhibitor</fullName>
    </submittedName>
</protein>
<comment type="subcellular location">
    <subcellularLocation>
        <location evidence="1">Secreted</location>
    </subcellularLocation>
</comment>
<keyword evidence="5 8" id="KW-0646">Protease inhibitor</keyword>
<dbReference type="SUPFAM" id="SSF55399">
    <property type="entry name" value="Subtilisin inhibitor"/>
    <property type="match status" value="1"/>
</dbReference>
<dbReference type="InterPro" id="IPR036819">
    <property type="entry name" value="Subtilisin_inhibitor-like_sf"/>
</dbReference>
<dbReference type="InterPro" id="IPR000691">
    <property type="entry name" value="Prot_inh_I16_SSI"/>
</dbReference>
<evidence type="ECO:0000259" key="10">
    <source>
        <dbReference type="Pfam" id="PF00720"/>
    </source>
</evidence>
<organism evidence="11 12">
    <name type="scientific">Nonomuraea spiralis</name>
    <dbReference type="NCBI Taxonomy" id="46182"/>
    <lineage>
        <taxon>Bacteria</taxon>
        <taxon>Bacillati</taxon>
        <taxon>Actinomycetota</taxon>
        <taxon>Actinomycetes</taxon>
        <taxon>Streptosporangiales</taxon>
        <taxon>Streptosporangiaceae</taxon>
        <taxon>Nonomuraea</taxon>
    </lineage>
</organism>
<dbReference type="PRINTS" id="PR00294">
    <property type="entry name" value="SSBTLNINHBTR"/>
</dbReference>
<keyword evidence="9" id="KW-0732">Signal</keyword>
<evidence type="ECO:0000256" key="6">
    <source>
        <dbReference type="ARBA" id="ARBA00022900"/>
    </source>
</evidence>
<keyword evidence="6 8" id="KW-0722">Serine protease inhibitor</keyword>
<evidence type="ECO:0000256" key="7">
    <source>
        <dbReference type="ARBA" id="ARBA00023157"/>
    </source>
</evidence>
<evidence type="ECO:0000313" key="11">
    <source>
        <dbReference type="EMBL" id="MFB9202946.1"/>
    </source>
</evidence>
<feature type="domain" description="Subtilisin inhibitor" evidence="10">
    <location>
        <begin position="41"/>
        <end position="114"/>
    </location>
</feature>
<comment type="similarity">
    <text evidence="2 8">Belongs to the protease inhibitor I16 (SSI) family.</text>
</comment>
<dbReference type="InterPro" id="IPR023549">
    <property type="entry name" value="Subtilisin_inhibitor"/>
</dbReference>
<dbReference type="RefSeq" id="WP_125646307.1">
    <property type="nucleotide sequence ID" value="NZ_BMRC01000002.1"/>
</dbReference>
<gene>
    <name evidence="11" type="ORF">ACFFV7_17240</name>
</gene>
<keyword evidence="7" id="KW-1015">Disulfide bond</keyword>
<reference evidence="11 12" key="1">
    <citation type="submission" date="2024-09" db="EMBL/GenBank/DDBJ databases">
        <authorList>
            <person name="Sun Q."/>
            <person name="Mori K."/>
        </authorList>
    </citation>
    <scope>NUCLEOTIDE SEQUENCE [LARGE SCALE GENOMIC DNA]</scope>
    <source>
        <strain evidence="11 12">CCM 3426</strain>
    </source>
</reference>
<evidence type="ECO:0000256" key="2">
    <source>
        <dbReference type="ARBA" id="ARBA00010472"/>
    </source>
</evidence>
<name>A0ABV5IEK0_9ACTN</name>
<comment type="subunit">
    <text evidence="3">Homodimer.</text>
</comment>
<evidence type="ECO:0000256" key="8">
    <source>
        <dbReference type="RuleBase" id="RU003471"/>
    </source>
</evidence>
<evidence type="ECO:0000256" key="3">
    <source>
        <dbReference type="ARBA" id="ARBA00011738"/>
    </source>
</evidence>
<dbReference type="PROSITE" id="PS00999">
    <property type="entry name" value="SSI"/>
    <property type="match status" value="1"/>
</dbReference>
<keyword evidence="12" id="KW-1185">Reference proteome</keyword>
<evidence type="ECO:0000256" key="9">
    <source>
        <dbReference type="SAM" id="SignalP"/>
    </source>
</evidence>
<evidence type="ECO:0000256" key="1">
    <source>
        <dbReference type="ARBA" id="ARBA00004613"/>
    </source>
</evidence>
<evidence type="ECO:0000313" key="12">
    <source>
        <dbReference type="Proteomes" id="UP001589647"/>
    </source>
</evidence>
<dbReference type="Pfam" id="PF00720">
    <property type="entry name" value="SSI"/>
    <property type="match status" value="1"/>
</dbReference>
<comment type="caution">
    <text evidence="11">The sequence shown here is derived from an EMBL/GenBank/DDBJ whole genome shotgun (WGS) entry which is preliminary data.</text>
</comment>
<sequence>MMRAVGTIALCGAFVLGASSPSLAAPRTPKVVLKITVAVKNGPTKGAWLNCSPDGGTHPSAHAACELLRKVGGDPAKLNVSPKASCGKEVEPRAVMILGKWNDKTIKWGKVYANACMMKAGGGAVLSI</sequence>
<evidence type="ECO:0000256" key="4">
    <source>
        <dbReference type="ARBA" id="ARBA00022525"/>
    </source>
</evidence>
<feature type="chain" id="PRO_5045454855" evidence="9">
    <location>
        <begin position="25"/>
        <end position="128"/>
    </location>
</feature>
<dbReference type="InterPro" id="IPR020054">
    <property type="entry name" value="Prot_inh_SSI_I16_CS"/>
</dbReference>
<keyword evidence="4" id="KW-0964">Secreted</keyword>
<dbReference type="Gene3D" id="3.30.350.10">
    <property type="entry name" value="Subtilisin inhibitor-like"/>
    <property type="match status" value="1"/>
</dbReference>
<accession>A0ABV5IEK0</accession>
<dbReference type="EMBL" id="JBHMEI010000013">
    <property type="protein sequence ID" value="MFB9202946.1"/>
    <property type="molecule type" value="Genomic_DNA"/>
</dbReference>
<dbReference type="Proteomes" id="UP001589647">
    <property type="component" value="Unassembled WGS sequence"/>
</dbReference>